<dbReference type="OrthoDB" id="6077919at2759"/>
<feature type="region of interest" description="Disordered" evidence="1">
    <location>
        <begin position="131"/>
        <end position="155"/>
    </location>
</feature>
<feature type="domain" description="C2H2-type" evidence="2">
    <location>
        <begin position="89"/>
        <end position="114"/>
    </location>
</feature>
<sequence length="155" mass="17566">MASRQLPPPIGSGIQIQHNITGSYKCDTTGCTAAPFQTQYLLNSHMNVHSQTRPHFCPVKGCPRSEGGKGFKRKNEMIRHGLVHQSPGYVCPFCPDREHKYPRPDNLQRHVRVHHVDKDKDDPQLRDVLAQRPEGGSRGRRRRVSHTAPSSLYIL</sequence>
<accession>A0A6A5S2R9</accession>
<dbReference type="AlphaFoldDB" id="A0A6A5S2R9"/>
<dbReference type="GO" id="GO:0005634">
    <property type="term" value="C:nucleus"/>
    <property type="evidence" value="ECO:0007669"/>
    <property type="project" value="TreeGrafter"/>
</dbReference>
<protein>
    <recommendedName>
        <fullName evidence="2">C2H2-type domain-containing protein</fullName>
    </recommendedName>
</protein>
<dbReference type="SUPFAM" id="SSF57667">
    <property type="entry name" value="beta-beta-alpha zinc fingers"/>
    <property type="match status" value="1"/>
</dbReference>
<dbReference type="Proteomes" id="UP000800082">
    <property type="component" value="Unassembled WGS sequence"/>
</dbReference>
<evidence type="ECO:0000259" key="2">
    <source>
        <dbReference type="SMART" id="SM00355"/>
    </source>
</evidence>
<reference evidence="3" key="1">
    <citation type="journal article" date="2020" name="Stud. Mycol.">
        <title>101 Dothideomycetes genomes: a test case for predicting lifestyles and emergence of pathogens.</title>
        <authorList>
            <person name="Haridas S."/>
            <person name="Albert R."/>
            <person name="Binder M."/>
            <person name="Bloem J."/>
            <person name="Labutti K."/>
            <person name="Salamov A."/>
            <person name="Andreopoulos B."/>
            <person name="Baker S."/>
            <person name="Barry K."/>
            <person name="Bills G."/>
            <person name="Bluhm B."/>
            <person name="Cannon C."/>
            <person name="Castanera R."/>
            <person name="Culley D."/>
            <person name="Daum C."/>
            <person name="Ezra D."/>
            <person name="Gonzalez J."/>
            <person name="Henrissat B."/>
            <person name="Kuo A."/>
            <person name="Liang C."/>
            <person name="Lipzen A."/>
            <person name="Lutzoni F."/>
            <person name="Magnuson J."/>
            <person name="Mondo S."/>
            <person name="Nolan M."/>
            <person name="Ohm R."/>
            <person name="Pangilinan J."/>
            <person name="Park H.-J."/>
            <person name="Ramirez L."/>
            <person name="Alfaro M."/>
            <person name="Sun H."/>
            <person name="Tritt A."/>
            <person name="Yoshinaga Y."/>
            <person name="Zwiers L.-H."/>
            <person name="Turgeon B."/>
            <person name="Goodwin S."/>
            <person name="Spatafora J."/>
            <person name="Crous P."/>
            <person name="Grigoriev I."/>
        </authorList>
    </citation>
    <scope>NUCLEOTIDE SEQUENCE</scope>
    <source>
        <strain evidence="3">CBS 183.55</strain>
    </source>
</reference>
<proteinExistence type="predicted"/>
<dbReference type="InterPro" id="IPR051061">
    <property type="entry name" value="Zinc_finger_trans_reg"/>
</dbReference>
<dbReference type="GO" id="GO:0006357">
    <property type="term" value="P:regulation of transcription by RNA polymerase II"/>
    <property type="evidence" value="ECO:0007669"/>
    <property type="project" value="TreeGrafter"/>
</dbReference>
<feature type="domain" description="C2H2-type" evidence="2">
    <location>
        <begin position="24"/>
        <end position="49"/>
    </location>
</feature>
<dbReference type="SMART" id="SM00355">
    <property type="entry name" value="ZnF_C2H2"/>
    <property type="match status" value="3"/>
</dbReference>
<dbReference type="InterPro" id="IPR013087">
    <property type="entry name" value="Znf_C2H2_type"/>
</dbReference>
<name>A0A6A5S2R9_9PLEO</name>
<gene>
    <name evidence="3" type="ORF">M421DRAFT_50117</name>
</gene>
<dbReference type="PANTHER" id="PTHR46179:SF19">
    <property type="entry name" value="C2H2 FINGER DOMAIN TRANSCRIPTION FACTOR (EUROFUNG)-RELATED"/>
    <property type="match status" value="1"/>
</dbReference>
<evidence type="ECO:0000256" key="1">
    <source>
        <dbReference type="SAM" id="MobiDB-lite"/>
    </source>
</evidence>
<dbReference type="PANTHER" id="PTHR46179">
    <property type="entry name" value="ZINC FINGER PROTEIN"/>
    <property type="match status" value="1"/>
</dbReference>
<organism evidence="3 4">
    <name type="scientific">Didymella exigua CBS 183.55</name>
    <dbReference type="NCBI Taxonomy" id="1150837"/>
    <lineage>
        <taxon>Eukaryota</taxon>
        <taxon>Fungi</taxon>
        <taxon>Dikarya</taxon>
        <taxon>Ascomycota</taxon>
        <taxon>Pezizomycotina</taxon>
        <taxon>Dothideomycetes</taxon>
        <taxon>Pleosporomycetidae</taxon>
        <taxon>Pleosporales</taxon>
        <taxon>Pleosporineae</taxon>
        <taxon>Didymellaceae</taxon>
        <taxon>Didymella</taxon>
    </lineage>
</organism>
<dbReference type="Pfam" id="PF00096">
    <property type="entry name" value="zf-C2H2"/>
    <property type="match status" value="1"/>
</dbReference>
<dbReference type="EMBL" id="ML978956">
    <property type="protein sequence ID" value="KAF1933920.1"/>
    <property type="molecule type" value="Genomic_DNA"/>
</dbReference>
<dbReference type="RefSeq" id="XP_033454168.1">
    <property type="nucleotide sequence ID" value="XM_033594798.1"/>
</dbReference>
<dbReference type="InterPro" id="IPR036236">
    <property type="entry name" value="Znf_C2H2_sf"/>
</dbReference>
<keyword evidence="4" id="KW-1185">Reference proteome</keyword>
<evidence type="ECO:0000313" key="4">
    <source>
        <dbReference type="Proteomes" id="UP000800082"/>
    </source>
</evidence>
<evidence type="ECO:0000313" key="3">
    <source>
        <dbReference type="EMBL" id="KAF1933920.1"/>
    </source>
</evidence>
<feature type="domain" description="C2H2-type" evidence="2">
    <location>
        <begin position="55"/>
        <end position="84"/>
    </location>
</feature>
<dbReference type="GeneID" id="54352466"/>
<dbReference type="Gene3D" id="3.30.160.60">
    <property type="entry name" value="Classic Zinc Finger"/>
    <property type="match status" value="2"/>
</dbReference>